<dbReference type="EMBL" id="CP036316">
    <property type="protein sequence ID" value="QDT66228.1"/>
    <property type="molecule type" value="Genomic_DNA"/>
</dbReference>
<evidence type="ECO:0000313" key="1">
    <source>
        <dbReference type="EMBL" id="QDT66228.1"/>
    </source>
</evidence>
<sequence length="171" mass="19187">MTLVPRTSIGRYVSIGGNTIVFISRCKMERCYDASSIDHNKSWAFCNNGSPDSFWEYGSLANVFHEIGSKDQVIGAATASPLQFALMVSEAHDLGRVISVGSVGRMAMGDRYANSHKYCEQIVADELLTFYSYRVYPIREEIKEPPGLYKNVYSLSIYEVVLHELEPAELK</sequence>
<dbReference type="AlphaFoldDB" id="A0A517TCZ2"/>
<dbReference type="KEGG" id="chya:V22_34930"/>
<name>A0A517TCZ2_9PLAN</name>
<keyword evidence="2" id="KW-1185">Reference proteome</keyword>
<proteinExistence type="predicted"/>
<protein>
    <submittedName>
        <fullName evidence="1">Uncharacterized protein</fullName>
    </submittedName>
</protein>
<dbReference type="RefSeq" id="WP_145265160.1">
    <property type="nucleotide sequence ID" value="NZ_CP036316.1"/>
</dbReference>
<reference evidence="1 2" key="1">
    <citation type="submission" date="2019-02" db="EMBL/GenBank/DDBJ databases">
        <title>Deep-cultivation of Planctomycetes and their phenomic and genomic characterization uncovers novel biology.</title>
        <authorList>
            <person name="Wiegand S."/>
            <person name="Jogler M."/>
            <person name="Boedeker C."/>
            <person name="Pinto D."/>
            <person name="Vollmers J."/>
            <person name="Rivas-Marin E."/>
            <person name="Kohn T."/>
            <person name="Peeters S.H."/>
            <person name="Heuer A."/>
            <person name="Rast P."/>
            <person name="Oberbeckmann S."/>
            <person name="Bunk B."/>
            <person name="Jeske O."/>
            <person name="Meyerdierks A."/>
            <person name="Storesund J.E."/>
            <person name="Kallscheuer N."/>
            <person name="Luecker S."/>
            <person name="Lage O.M."/>
            <person name="Pohl T."/>
            <person name="Merkel B.J."/>
            <person name="Hornburger P."/>
            <person name="Mueller R.-W."/>
            <person name="Bruemmer F."/>
            <person name="Labrenz M."/>
            <person name="Spormann A.M."/>
            <person name="Op den Camp H."/>
            <person name="Overmann J."/>
            <person name="Amann R."/>
            <person name="Jetten M.S.M."/>
            <person name="Mascher T."/>
            <person name="Medema M.H."/>
            <person name="Devos D.P."/>
            <person name="Kaster A.-K."/>
            <person name="Ovreas L."/>
            <person name="Rohde M."/>
            <person name="Galperin M.Y."/>
            <person name="Jogler C."/>
        </authorList>
    </citation>
    <scope>NUCLEOTIDE SEQUENCE [LARGE SCALE GENOMIC DNA]</scope>
    <source>
        <strain evidence="1 2">V22</strain>
    </source>
</reference>
<organism evidence="1 2">
    <name type="scientific">Calycomorphotria hydatis</name>
    <dbReference type="NCBI Taxonomy" id="2528027"/>
    <lineage>
        <taxon>Bacteria</taxon>
        <taxon>Pseudomonadati</taxon>
        <taxon>Planctomycetota</taxon>
        <taxon>Planctomycetia</taxon>
        <taxon>Planctomycetales</taxon>
        <taxon>Planctomycetaceae</taxon>
        <taxon>Calycomorphotria</taxon>
    </lineage>
</organism>
<evidence type="ECO:0000313" key="2">
    <source>
        <dbReference type="Proteomes" id="UP000319976"/>
    </source>
</evidence>
<gene>
    <name evidence="1" type="ORF">V22_34930</name>
</gene>
<dbReference type="Proteomes" id="UP000319976">
    <property type="component" value="Chromosome"/>
</dbReference>
<accession>A0A517TCZ2</accession>